<organism evidence="4 5">
    <name type="scientific">Pavo cristatus</name>
    <name type="common">Indian peafowl</name>
    <name type="synonym">Blue peafowl</name>
    <dbReference type="NCBI Taxonomy" id="9049"/>
    <lineage>
        <taxon>Eukaryota</taxon>
        <taxon>Metazoa</taxon>
        <taxon>Chordata</taxon>
        <taxon>Craniata</taxon>
        <taxon>Vertebrata</taxon>
        <taxon>Euteleostomi</taxon>
        <taxon>Archelosauria</taxon>
        <taxon>Archosauria</taxon>
        <taxon>Dinosauria</taxon>
        <taxon>Saurischia</taxon>
        <taxon>Theropoda</taxon>
        <taxon>Coelurosauria</taxon>
        <taxon>Aves</taxon>
        <taxon>Neognathae</taxon>
        <taxon>Galloanserae</taxon>
        <taxon>Galliformes</taxon>
        <taxon>Phasianidae</taxon>
        <taxon>Phasianinae</taxon>
        <taxon>Pavo</taxon>
    </lineage>
</organism>
<dbReference type="PROSITE" id="PS50002">
    <property type="entry name" value="SH3"/>
    <property type="match status" value="1"/>
</dbReference>
<reference evidence="4" key="2">
    <citation type="submission" date="2025-09" db="UniProtKB">
        <authorList>
            <consortium name="Ensembl"/>
        </authorList>
    </citation>
    <scope>IDENTIFICATION</scope>
</reference>
<name>A0A8C9LEV5_PAVCR</name>
<dbReference type="Ensembl" id="ENSPSTT00000023172.1">
    <property type="protein sequence ID" value="ENSPSTP00000022065.1"/>
    <property type="gene ID" value="ENSPSTG00000016164.1"/>
</dbReference>
<sequence length="121" mass="12880">PVEEGWWSGTLNGKSGLFPSNFVKELELADDGETQDALDDAGAVLFCPNPLAKSFETSGVIWSVVVVQPSICEPGSGPAQPKKIRGVGFGDIFKEGSVKLKTRLPSNESEDKRPDKVCSAS</sequence>
<protein>
    <recommendedName>
        <fullName evidence="3">SH3 domain-containing protein</fullName>
    </recommendedName>
</protein>
<accession>A0A8C9LEV5</accession>
<feature type="domain" description="SH3" evidence="3">
    <location>
        <begin position="1"/>
        <end position="28"/>
    </location>
</feature>
<evidence type="ECO:0000313" key="5">
    <source>
        <dbReference type="Proteomes" id="UP000694428"/>
    </source>
</evidence>
<evidence type="ECO:0000256" key="1">
    <source>
        <dbReference type="ARBA" id="ARBA00022443"/>
    </source>
</evidence>
<reference evidence="4" key="1">
    <citation type="submission" date="2025-08" db="UniProtKB">
        <authorList>
            <consortium name="Ensembl"/>
        </authorList>
    </citation>
    <scope>IDENTIFICATION</scope>
</reference>
<keyword evidence="5" id="KW-1185">Reference proteome</keyword>
<evidence type="ECO:0000313" key="4">
    <source>
        <dbReference type="Ensembl" id="ENSPSTP00000022065.1"/>
    </source>
</evidence>
<dbReference type="SUPFAM" id="SSF50044">
    <property type="entry name" value="SH3-domain"/>
    <property type="match status" value="1"/>
</dbReference>
<keyword evidence="1 2" id="KW-0728">SH3 domain</keyword>
<dbReference type="AlphaFoldDB" id="A0A8C9LEV5"/>
<dbReference type="Gene3D" id="2.30.30.40">
    <property type="entry name" value="SH3 Domains"/>
    <property type="match status" value="1"/>
</dbReference>
<evidence type="ECO:0000259" key="3">
    <source>
        <dbReference type="PROSITE" id="PS50002"/>
    </source>
</evidence>
<evidence type="ECO:0000256" key="2">
    <source>
        <dbReference type="PROSITE-ProRule" id="PRU00192"/>
    </source>
</evidence>
<dbReference type="Proteomes" id="UP000694428">
    <property type="component" value="Unplaced"/>
</dbReference>
<dbReference type="InterPro" id="IPR001452">
    <property type="entry name" value="SH3_domain"/>
</dbReference>
<dbReference type="InterPro" id="IPR036028">
    <property type="entry name" value="SH3-like_dom_sf"/>
</dbReference>
<proteinExistence type="predicted"/>